<accession>A0ABQ8ZWR0</accession>
<organism evidence="1 2">
    <name type="scientific">Salix suchowensis</name>
    <dbReference type="NCBI Taxonomy" id="1278906"/>
    <lineage>
        <taxon>Eukaryota</taxon>
        <taxon>Viridiplantae</taxon>
        <taxon>Streptophyta</taxon>
        <taxon>Embryophyta</taxon>
        <taxon>Tracheophyta</taxon>
        <taxon>Spermatophyta</taxon>
        <taxon>Magnoliopsida</taxon>
        <taxon>eudicotyledons</taxon>
        <taxon>Gunneridae</taxon>
        <taxon>Pentapetalae</taxon>
        <taxon>rosids</taxon>
        <taxon>fabids</taxon>
        <taxon>Malpighiales</taxon>
        <taxon>Salicaceae</taxon>
        <taxon>Saliceae</taxon>
        <taxon>Salix</taxon>
    </lineage>
</organism>
<dbReference type="Proteomes" id="UP001141253">
    <property type="component" value="Chromosome 10"/>
</dbReference>
<proteinExistence type="predicted"/>
<sequence>MGFEAVDSEDEFDSGCTIMNSRQLRAPWRQSLIVKIRCLCWNCRGARNKRLRSILIDSARIYNPDMIVLVESRISREIADGAAKRLVGVVLGGSRILMGTVLHDSGCYLQKGGGISISDPLTRRQPLLHGNKSSFKMQEYTRIDAAASSCAHAY</sequence>
<reference evidence="1" key="2">
    <citation type="journal article" date="2023" name="Int. J. Mol. Sci.">
        <title>De Novo Assembly and Annotation of 11 Diverse Shrub Willow (Salix) Genomes Reveals Novel Gene Organization in Sex-Linked Regions.</title>
        <authorList>
            <person name="Hyden B."/>
            <person name="Feng K."/>
            <person name="Yates T.B."/>
            <person name="Jawdy S."/>
            <person name="Cereghino C."/>
            <person name="Smart L.B."/>
            <person name="Muchero W."/>
        </authorList>
    </citation>
    <scope>NUCLEOTIDE SEQUENCE</scope>
    <source>
        <tissue evidence="1">Shoot tip</tissue>
    </source>
</reference>
<dbReference type="EMBL" id="JAPFFI010000024">
    <property type="protein sequence ID" value="KAJ6312718.1"/>
    <property type="molecule type" value="Genomic_DNA"/>
</dbReference>
<comment type="caution">
    <text evidence="1">The sequence shown here is derived from an EMBL/GenBank/DDBJ whole genome shotgun (WGS) entry which is preliminary data.</text>
</comment>
<reference evidence="1" key="1">
    <citation type="submission" date="2022-10" db="EMBL/GenBank/DDBJ databases">
        <authorList>
            <person name="Hyden B.L."/>
            <person name="Feng K."/>
            <person name="Yates T."/>
            <person name="Jawdy S."/>
            <person name="Smart L.B."/>
            <person name="Muchero W."/>
        </authorList>
    </citation>
    <scope>NUCLEOTIDE SEQUENCE</scope>
    <source>
        <tissue evidence="1">Shoot tip</tissue>
    </source>
</reference>
<evidence type="ECO:0000313" key="1">
    <source>
        <dbReference type="EMBL" id="KAJ6312718.1"/>
    </source>
</evidence>
<name>A0ABQ8ZWR0_9ROSI</name>
<evidence type="ECO:0000313" key="2">
    <source>
        <dbReference type="Proteomes" id="UP001141253"/>
    </source>
</evidence>
<gene>
    <name evidence="1" type="ORF">OIU77_014277</name>
</gene>
<keyword evidence="2" id="KW-1185">Reference proteome</keyword>
<protein>
    <submittedName>
        <fullName evidence="1">Uncharacterized protein</fullName>
    </submittedName>
</protein>